<dbReference type="EMBL" id="BAAAFD010000002">
    <property type="protein sequence ID" value="GAA0855074.1"/>
    <property type="molecule type" value="Genomic_DNA"/>
</dbReference>
<evidence type="ECO:0000313" key="4">
    <source>
        <dbReference type="Proteomes" id="UP001500359"/>
    </source>
</evidence>
<sequence length="189" mass="21337">MGKLAHKTRKLIDSKHMLWSVAFASFLESTIVPIPLEAVLIPLMQAKRDKLWSIALMATLGCIAGALVGYGIGYLLFDLIGDTLVNWFSNPDQMQTVRDKIAQDGFWYVLTIGLIPVPFQIAMLAAGATGYSIWLFLLATLIARSIRYFGLAILVKVAGNQAENWFKKYKLPFMIALTFFVVIFWWWKV</sequence>
<feature type="transmembrane region" description="Helical" evidence="1">
    <location>
        <begin position="106"/>
        <end position="127"/>
    </location>
</feature>
<dbReference type="Proteomes" id="UP001500359">
    <property type="component" value="Unassembled WGS sequence"/>
</dbReference>
<comment type="caution">
    <text evidence="3">The sequence shown here is derived from an EMBL/GenBank/DDBJ whole genome shotgun (WGS) entry which is preliminary data.</text>
</comment>
<dbReference type="PANTHER" id="PTHR42709:SF11">
    <property type="entry name" value="DEDA FAMILY PROTEIN"/>
    <property type="match status" value="1"/>
</dbReference>
<feature type="transmembrane region" description="Helical" evidence="1">
    <location>
        <begin position="169"/>
        <end position="187"/>
    </location>
</feature>
<evidence type="ECO:0000313" key="3">
    <source>
        <dbReference type="EMBL" id="GAA0855074.1"/>
    </source>
</evidence>
<feature type="transmembrane region" description="Helical" evidence="1">
    <location>
        <begin position="21"/>
        <end position="45"/>
    </location>
</feature>
<keyword evidence="4" id="KW-1185">Reference proteome</keyword>
<organism evidence="3 4">
    <name type="scientific">Aliiglaciecola litoralis</name>
    <dbReference type="NCBI Taxonomy" id="582857"/>
    <lineage>
        <taxon>Bacteria</taxon>
        <taxon>Pseudomonadati</taxon>
        <taxon>Pseudomonadota</taxon>
        <taxon>Gammaproteobacteria</taxon>
        <taxon>Alteromonadales</taxon>
        <taxon>Alteromonadaceae</taxon>
        <taxon>Aliiglaciecola</taxon>
    </lineage>
</organism>
<accession>A0ABN1LF75</accession>
<feature type="transmembrane region" description="Helical" evidence="1">
    <location>
        <begin position="51"/>
        <end position="77"/>
    </location>
</feature>
<evidence type="ECO:0000259" key="2">
    <source>
        <dbReference type="Pfam" id="PF09335"/>
    </source>
</evidence>
<feature type="transmembrane region" description="Helical" evidence="1">
    <location>
        <begin position="133"/>
        <end position="157"/>
    </location>
</feature>
<reference evidence="3 4" key="1">
    <citation type="journal article" date="2019" name="Int. J. Syst. Evol. Microbiol.">
        <title>The Global Catalogue of Microorganisms (GCM) 10K type strain sequencing project: providing services to taxonomists for standard genome sequencing and annotation.</title>
        <authorList>
            <consortium name="The Broad Institute Genomics Platform"/>
            <consortium name="The Broad Institute Genome Sequencing Center for Infectious Disease"/>
            <person name="Wu L."/>
            <person name="Ma J."/>
        </authorList>
    </citation>
    <scope>NUCLEOTIDE SEQUENCE [LARGE SCALE GENOMIC DNA]</scope>
    <source>
        <strain evidence="3 4">JCM 15896</strain>
    </source>
</reference>
<dbReference type="InterPro" id="IPR051311">
    <property type="entry name" value="DedA_domain"/>
</dbReference>
<dbReference type="Pfam" id="PF09335">
    <property type="entry name" value="VTT_dom"/>
    <property type="match status" value="1"/>
</dbReference>
<gene>
    <name evidence="3" type="ORF">GCM10009114_13270</name>
</gene>
<protein>
    <submittedName>
        <fullName evidence="3">YqaA family protein</fullName>
    </submittedName>
</protein>
<proteinExistence type="predicted"/>
<keyword evidence="1" id="KW-1133">Transmembrane helix</keyword>
<keyword evidence="1" id="KW-0812">Transmembrane</keyword>
<feature type="domain" description="VTT" evidence="2">
    <location>
        <begin position="50"/>
        <end position="154"/>
    </location>
</feature>
<dbReference type="RefSeq" id="WP_343857835.1">
    <property type="nucleotide sequence ID" value="NZ_BAAAFD010000002.1"/>
</dbReference>
<evidence type="ECO:0000256" key="1">
    <source>
        <dbReference type="SAM" id="Phobius"/>
    </source>
</evidence>
<name>A0ABN1LF75_9ALTE</name>
<keyword evidence="1" id="KW-0472">Membrane</keyword>
<dbReference type="InterPro" id="IPR032816">
    <property type="entry name" value="VTT_dom"/>
</dbReference>
<dbReference type="PANTHER" id="PTHR42709">
    <property type="entry name" value="ALKALINE PHOSPHATASE LIKE PROTEIN"/>
    <property type="match status" value="1"/>
</dbReference>